<keyword evidence="3" id="KW-1133">Transmembrane helix</keyword>
<evidence type="ECO:0000313" key="5">
    <source>
        <dbReference type="EMBL" id="KAG6404122.1"/>
    </source>
</evidence>
<dbReference type="NCBIfam" id="TIGR01627">
    <property type="entry name" value="A_thal_3515"/>
    <property type="match status" value="1"/>
</dbReference>
<name>A0A8X8X0G0_SALSN</name>
<evidence type="ECO:0000256" key="1">
    <source>
        <dbReference type="ARBA" id="ARBA00004194"/>
    </source>
</evidence>
<keyword evidence="2" id="KW-0812">Transmembrane</keyword>
<organism evidence="5">
    <name type="scientific">Salvia splendens</name>
    <name type="common">Scarlet sage</name>
    <dbReference type="NCBI Taxonomy" id="180675"/>
    <lineage>
        <taxon>Eukaryota</taxon>
        <taxon>Viridiplantae</taxon>
        <taxon>Streptophyta</taxon>
        <taxon>Embryophyta</taxon>
        <taxon>Tracheophyta</taxon>
        <taxon>Spermatophyta</taxon>
        <taxon>Magnoliopsida</taxon>
        <taxon>eudicotyledons</taxon>
        <taxon>Gunneridae</taxon>
        <taxon>Pentapetalae</taxon>
        <taxon>asterids</taxon>
        <taxon>lamiids</taxon>
        <taxon>Lamiales</taxon>
        <taxon>Lamiaceae</taxon>
        <taxon>Nepetoideae</taxon>
        <taxon>Mentheae</taxon>
        <taxon>Salviinae</taxon>
        <taxon>Salvia</taxon>
        <taxon>Salvia subgen. Calosphace</taxon>
        <taxon>core Calosphace</taxon>
    </lineage>
</organism>
<sequence length="286" mass="31508">MRVRAQSPLNLKLLLIIVTTSSLLLFILKSTLPSSSSSSSPAGFLSRKGGVGCSPGKLPTSVAEALVHYTTSSITPQQTLKEISVTARVLDRASPCNFLVFGLGHDSLMWHSLNHGGRTVFLEEDAAWIEQIQRRFPMLESYHVAYGSRVSEARGLMEAGRGPECTAVADPRYSMCQLALKGLPSIVYSVEWDVIMVDAPTGYYDEAPGRMSAIYTAGMMARNRGGGAETHVFVHDVNREVEDQFSREFLCEGYMRKQQGRLRHFLIPTHRDDPNTPFCPLVPTAA</sequence>
<comment type="subcellular location">
    <subcellularLocation>
        <location evidence="1">Golgi apparatus membrane</location>
        <topology evidence="1">Single-pass membrane protein</topology>
    </subcellularLocation>
</comment>
<dbReference type="AlphaFoldDB" id="A0A8X8X0G0"/>
<proteinExistence type="predicted"/>
<reference evidence="5" key="2">
    <citation type="submission" date="2020-08" db="EMBL/GenBank/DDBJ databases">
        <title>Plant Genome Project.</title>
        <authorList>
            <person name="Zhang R.-G."/>
        </authorList>
    </citation>
    <scope>NUCLEOTIDE SEQUENCE</scope>
    <source>
        <strain evidence="5">Huo1</strain>
        <tissue evidence="5">Leaf</tissue>
    </source>
</reference>
<comment type="caution">
    <text evidence="5">The sequence shown here is derived from an EMBL/GenBank/DDBJ whole genome shotgun (WGS) entry which is preliminary data.</text>
</comment>
<reference evidence="5" key="1">
    <citation type="submission" date="2018-01" db="EMBL/GenBank/DDBJ databases">
        <authorList>
            <person name="Mao J.F."/>
        </authorList>
    </citation>
    <scope>NUCLEOTIDE SEQUENCE</scope>
    <source>
        <strain evidence="5">Huo1</strain>
        <tissue evidence="5">Leaf</tissue>
    </source>
</reference>
<dbReference type="Proteomes" id="UP000298416">
    <property type="component" value="Unassembled WGS sequence"/>
</dbReference>
<dbReference type="GO" id="GO:0045492">
    <property type="term" value="P:xylan biosynthetic process"/>
    <property type="evidence" value="ECO:0007669"/>
    <property type="project" value="InterPro"/>
</dbReference>
<accession>A0A8X8X0G0</accession>
<dbReference type="InterPro" id="IPR006514">
    <property type="entry name" value="IRX15/GXM/AGM"/>
</dbReference>
<gene>
    <name evidence="5" type="ORF">SASPL_136362</name>
</gene>
<dbReference type="PANTHER" id="PTHR31444">
    <property type="entry name" value="OS11G0490100 PROTEIN"/>
    <property type="match status" value="1"/>
</dbReference>
<evidence type="ECO:0000256" key="4">
    <source>
        <dbReference type="ARBA" id="ARBA00023136"/>
    </source>
</evidence>
<protein>
    <recommendedName>
        <fullName evidence="7">Glucuronoxylan 4-O-methyltransferase</fullName>
    </recommendedName>
</protein>
<evidence type="ECO:0000313" key="6">
    <source>
        <dbReference type="Proteomes" id="UP000298416"/>
    </source>
</evidence>
<dbReference type="GO" id="GO:0000139">
    <property type="term" value="C:Golgi membrane"/>
    <property type="evidence" value="ECO:0007669"/>
    <property type="project" value="UniProtKB-SubCell"/>
</dbReference>
<evidence type="ECO:0000256" key="2">
    <source>
        <dbReference type="ARBA" id="ARBA00022692"/>
    </source>
</evidence>
<dbReference type="OrthoDB" id="1896682at2759"/>
<dbReference type="Pfam" id="PF21729">
    <property type="entry name" value="IRX15_IRX15L_GXM"/>
    <property type="match status" value="1"/>
</dbReference>
<keyword evidence="4" id="KW-0472">Membrane</keyword>
<keyword evidence="6" id="KW-1185">Reference proteome</keyword>
<evidence type="ECO:0000256" key="3">
    <source>
        <dbReference type="ARBA" id="ARBA00022989"/>
    </source>
</evidence>
<evidence type="ECO:0008006" key="7">
    <source>
        <dbReference type="Google" id="ProtNLM"/>
    </source>
</evidence>
<dbReference type="EMBL" id="PNBA02000013">
    <property type="protein sequence ID" value="KAG6404122.1"/>
    <property type="molecule type" value="Genomic_DNA"/>
</dbReference>